<dbReference type="Proteomes" id="UP000254866">
    <property type="component" value="Unassembled WGS sequence"/>
</dbReference>
<gene>
    <name evidence="3" type="ORF">BP5553_05152</name>
</gene>
<feature type="transmembrane region" description="Helical" evidence="1">
    <location>
        <begin position="64"/>
        <end position="84"/>
    </location>
</feature>
<feature type="domain" description="DUF7702" evidence="2">
    <location>
        <begin position="5"/>
        <end position="237"/>
    </location>
</feature>
<dbReference type="InterPro" id="IPR056119">
    <property type="entry name" value="DUF7702"/>
</dbReference>
<evidence type="ECO:0000256" key="1">
    <source>
        <dbReference type="SAM" id="Phobius"/>
    </source>
</evidence>
<sequence length="288" mass="32192">MAALDVATLIIYLALAGPSLFVWWKHGRKGFLGWFYIHMFCGIRIVSSAVTLVNEKQHNISVKVLLIISSIGLSPLLLACAGILHEARRARNPKVNNKLEWFLQINFHVIVGAAINLIIIALNKVENDHTDPAKNTMLKIGYAVIAISWAILFVWTLVSRLNQKNQATDDTARHGTMMLNAILICLPFFAVRVAYGALSLFLDNDGFKKSNVDKIIMSVVPEAIVAVVFLLVGFVSRNMWKIPRVSGSTEEIKPLYDSATENPYFYQRSGPPLLPYKIALRPGAHYYK</sequence>
<accession>A0A370TQC7</accession>
<dbReference type="PANTHER" id="PTHR42109:SF3">
    <property type="entry name" value="INTEGRAL MEMBRANE PROTEIN (AFU_ORTHOLOGUE AFUA_5G00100)"/>
    <property type="match status" value="1"/>
</dbReference>
<keyword evidence="1" id="KW-0472">Membrane</keyword>
<feature type="transmembrane region" description="Helical" evidence="1">
    <location>
        <begin position="215"/>
        <end position="235"/>
    </location>
</feature>
<reference evidence="3 4" key="1">
    <citation type="journal article" date="2018" name="IMA Fungus">
        <title>IMA Genome-F 9: Draft genome sequence of Annulohypoxylon stygium, Aspergillus mulundensis, Berkeleyomyces basicola (syn. Thielaviopsis basicola), Ceratocystis smalleyi, two Cercospora beticola strains, Coleophoma cylindrospora, Fusarium fracticaudum, Phialophora cf. hyalina, and Morchella septimelata.</title>
        <authorList>
            <person name="Wingfield B.D."/>
            <person name="Bills G.F."/>
            <person name="Dong Y."/>
            <person name="Huang W."/>
            <person name="Nel W.J."/>
            <person name="Swalarsk-Parry B.S."/>
            <person name="Vaghefi N."/>
            <person name="Wilken P.M."/>
            <person name="An Z."/>
            <person name="de Beer Z.W."/>
            <person name="De Vos L."/>
            <person name="Chen L."/>
            <person name="Duong T.A."/>
            <person name="Gao Y."/>
            <person name="Hammerbacher A."/>
            <person name="Kikkert J.R."/>
            <person name="Li Y."/>
            <person name="Li H."/>
            <person name="Li K."/>
            <person name="Li Q."/>
            <person name="Liu X."/>
            <person name="Ma X."/>
            <person name="Naidoo K."/>
            <person name="Pethybridge S.J."/>
            <person name="Sun J."/>
            <person name="Steenkamp E.T."/>
            <person name="van der Nest M.A."/>
            <person name="van Wyk S."/>
            <person name="Wingfield M.J."/>
            <person name="Xiong C."/>
            <person name="Yue Q."/>
            <person name="Zhang X."/>
        </authorList>
    </citation>
    <scope>NUCLEOTIDE SEQUENCE [LARGE SCALE GENOMIC DNA]</scope>
    <source>
        <strain evidence="3 4">BP 5553</strain>
    </source>
</reference>
<proteinExistence type="predicted"/>
<dbReference type="OrthoDB" id="2560628at2759"/>
<name>A0A370TQC7_9HELO</name>
<evidence type="ECO:0000313" key="3">
    <source>
        <dbReference type="EMBL" id="RDL37719.1"/>
    </source>
</evidence>
<feature type="transmembrane region" description="Helical" evidence="1">
    <location>
        <begin position="31"/>
        <end position="52"/>
    </location>
</feature>
<dbReference type="GeneID" id="43598001"/>
<comment type="caution">
    <text evidence="3">The sequence shown here is derived from an EMBL/GenBank/DDBJ whole genome shotgun (WGS) entry which is preliminary data.</text>
</comment>
<dbReference type="RefSeq" id="XP_031870375.1">
    <property type="nucleotide sequence ID" value="XM_032013775.1"/>
</dbReference>
<dbReference type="EMBL" id="NPIC01000003">
    <property type="protein sequence ID" value="RDL37719.1"/>
    <property type="molecule type" value="Genomic_DNA"/>
</dbReference>
<feature type="transmembrane region" description="Helical" evidence="1">
    <location>
        <begin position="105"/>
        <end position="125"/>
    </location>
</feature>
<keyword evidence="1" id="KW-0812">Transmembrane</keyword>
<dbReference type="Pfam" id="PF24800">
    <property type="entry name" value="DUF7702"/>
    <property type="match status" value="1"/>
</dbReference>
<evidence type="ECO:0000313" key="4">
    <source>
        <dbReference type="Proteomes" id="UP000254866"/>
    </source>
</evidence>
<dbReference type="AlphaFoldDB" id="A0A370TQC7"/>
<keyword evidence="4" id="KW-1185">Reference proteome</keyword>
<feature type="transmembrane region" description="Helical" evidence="1">
    <location>
        <begin position="6"/>
        <end position="24"/>
    </location>
</feature>
<feature type="transmembrane region" description="Helical" evidence="1">
    <location>
        <begin position="137"/>
        <end position="158"/>
    </location>
</feature>
<protein>
    <recommendedName>
        <fullName evidence="2">DUF7702 domain-containing protein</fullName>
    </recommendedName>
</protein>
<dbReference type="PANTHER" id="PTHR42109">
    <property type="entry name" value="UNPLACED GENOMIC SCAFFOLD UM_SCAF_CONTIG_1.265, WHOLE GENOME SHOTGUN SEQUENCE"/>
    <property type="match status" value="1"/>
</dbReference>
<feature type="transmembrane region" description="Helical" evidence="1">
    <location>
        <begin position="178"/>
        <end position="195"/>
    </location>
</feature>
<keyword evidence="1" id="KW-1133">Transmembrane helix</keyword>
<organism evidence="3 4">
    <name type="scientific">Venustampulla echinocandica</name>
    <dbReference type="NCBI Taxonomy" id="2656787"/>
    <lineage>
        <taxon>Eukaryota</taxon>
        <taxon>Fungi</taxon>
        <taxon>Dikarya</taxon>
        <taxon>Ascomycota</taxon>
        <taxon>Pezizomycotina</taxon>
        <taxon>Leotiomycetes</taxon>
        <taxon>Helotiales</taxon>
        <taxon>Pleuroascaceae</taxon>
        <taxon>Venustampulla</taxon>
    </lineage>
</organism>
<evidence type="ECO:0000259" key="2">
    <source>
        <dbReference type="Pfam" id="PF24800"/>
    </source>
</evidence>